<feature type="region of interest" description="Disordered" evidence="1">
    <location>
        <begin position="1"/>
        <end position="26"/>
    </location>
</feature>
<dbReference type="EnsemblPlants" id="MELO3C030150.2.1">
    <property type="protein sequence ID" value="MELO3C030150.2.1"/>
    <property type="gene ID" value="MELO3C030150.2"/>
</dbReference>
<dbReference type="Gramene" id="MELO3C030150.2.1">
    <property type="protein sequence ID" value="MELO3C030150.2.1"/>
    <property type="gene ID" value="MELO3C030150.2"/>
</dbReference>
<sequence>MVSILGQQFGHSHPYKSKDNPSQTEVDNTLRIKTKSPRSNVAHHFVCPLLSMERQIRRIIETDDSKLHAIDEHNEKINPILGEVEEWEFLGRISAFVNILVTIGHMSSLNEFN</sequence>
<reference evidence="2" key="1">
    <citation type="submission" date="2023-03" db="UniProtKB">
        <authorList>
            <consortium name="EnsemblPlants"/>
        </authorList>
    </citation>
    <scope>IDENTIFICATION</scope>
</reference>
<evidence type="ECO:0000256" key="1">
    <source>
        <dbReference type="SAM" id="MobiDB-lite"/>
    </source>
</evidence>
<dbReference type="AlphaFoldDB" id="A0A9I9E881"/>
<proteinExistence type="predicted"/>
<organism evidence="2">
    <name type="scientific">Cucumis melo</name>
    <name type="common">Muskmelon</name>
    <dbReference type="NCBI Taxonomy" id="3656"/>
    <lineage>
        <taxon>Eukaryota</taxon>
        <taxon>Viridiplantae</taxon>
        <taxon>Streptophyta</taxon>
        <taxon>Embryophyta</taxon>
        <taxon>Tracheophyta</taxon>
        <taxon>Spermatophyta</taxon>
        <taxon>Magnoliopsida</taxon>
        <taxon>eudicotyledons</taxon>
        <taxon>Gunneridae</taxon>
        <taxon>Pentapetalae</taxon>
        <taxon>rosids</taxon>
        <taxon>fabids</taxon>
        <taxon>Cucurbitales</taxon>
        <taxon>Cucurbitaceae</taxon>
        <taxon>Benincaseae</taxon>
        <taxon>Cucumis</taxon>
    </lineage>
</organism>
<protein>
    <submittedName>
        <fullName evidence="2">Uncharacterized protein</fullName>
    </submittedName>
</protein>
<name>A0A9I9E881_CUCME</name>
<feature type="compositionally biased region" description="Polar residues" evidence="1">
    <location>
        <begin position="1"/>
        <end position="10"/>
    </location>
</feature>
<accession>A0A9I9E881</accession>
<evidence type="ECO:0000313" key="2">
    <source>
        <dbReference type="EnsemblPlants" id="MELO3C030150.2.1"/>
    </source>
</evidence>